<keyword evidence="2" id="KW-1133">Transmembrane helix</keyword>
<name>A0AAN4YCV6_ASPOZ</name>
<feature type="transmembrane region" description="Helical" evidence="2">
    <location>
        <begin position="36"/>
        <end position="59"/>
    </location>
</feature>
<proteinExistence type="predicted"/>
<dbReference type="Proteomes" id="UP001165205">
    <property type="component" value="Unassembled WGS sequence"/>
</dbReference>
<sequence length="70" mass="7421">MPDSTSTQQDEEKAIEPPVVSESPALDSDLPPEGGVRGWLCCAGGSLGLFATLGFLNALSPPYCMIRSFY</sequence>
<evidence type="ECO:0000256" key="2">
    <source>
        <dbReference type="SAM" id="Phobius"/>
    </source>
</evidence>
<evidence type="ECO:0000256" key="1">
    <source>
        <dbReference type="SAM" id="MobiDB-lite"/>
    </source>
</evidence>
<protein>
    <submittedName>
        <fullName evidence="3">Unnamed protein product</fullName>
    </submittedName>
</protein>
<keyword evidence="2" id="KW-0472">Membrane</keyword>
<reference evidence="3" key="1">
    <citation type="submission" date="2023-04" db="EMBL/GenBank/DDBJ databases">
        <title>Aspergillus oryzae NBRC 4228.</title>
        <authorList>
            <person name="Ichikawa N."/>
            <person name="Sato H."/>
            <person name="Tonouchi N."/>
        </authorList>
    </citation>
    <scope>NUCLEOTIDE SEQUENCE</scope>
    <source>
        <strain evidence="3">NBRC 4228</strain>
    </source>
</reference>
<comment type="caution">
    <text evidence="3">The sequence shown here is derived from an EMBL/GenBank/DDBJ whole genome shotgun (WGS) entry which is preliminary data.</text>
</comment>
<evidence type="ECO:0000313" key="4">
    <source>
        <dbReference type="Proteomes" id="UP001165205"/>
    </source>
</evidence>
<organism evidence="3 4">
    <name type="scientific">Aspergillus oryzae</name>
    <name type="common">Yellow koji mold</name>
    <dbReference type="NCBI Taxonomy" id="5062"/>
    <lineage>
        <taxon>Eukaryota</taxon>
        <taxon>Fungi</taxon>
        <taxon>Dikarya</taxon>
        <taxon>Ascomycota</taxon>
        <taxon>Pezizomycotina</taxon>
        <taxon>Eurotiomycetes</taxon>
        <taxon>Eurotiomycetidae</taxon>
        <taxon>Eurotiales</taxon>
        <taxon>Aspergillaceae</taxon>
        <taxon>Aspergillus</taxon>
        <taxon>Aspergillus subgen. Circumdati</taxon>
    </lineage>
</organism>
<gene>
    <name evidence="3" type="ORF">Aory04_000371200</name>
</gene>
<dbReference type="EMBL" id="BSYA01000031">
    <property type="protein sequence ID" value="GMG27008.1"/>
    <property type="molecule type" value="Genomic_DNA"/>
</dbReference>
<evidence type="ECO:0000313" key="3">
    <source>
        <dbReference type="EMBL" id="GMG27008.1"/>
    </source>
</evidence>
<feature type="region of interest" description="Disordered" evidence="1">
    <location>
        <begin position="1"/>
        <end position="31"/>
    </location>
</feature>
<accession>A0AAN4YCV6</accession>
<keyword evidence="2" id="KW-0812">Transmembrane</keyword>
<dbReference type="AlphaFoldDB" id="A0AAN4YCV6"/>